<feature type="transmembrane region" description="Helical" evidence="1">
    <location>
        <begin position="106"/>
        <end position="127"/>
    </location>
</feature>
<name>A0A537JKW9_9BACT</name>
<dbReference type="InterPro" id="IPR031563">
    <property type="entry name" value="MOT1/MOT2"/>
</dbReference>
<evidence type="ECO:0000256" key="1">
    <source>
        <dbReference type="SAM" id="Phobius"/>
    </source>
</evidence>
<dbReference type="EMBL" id="VBAO01000060">
    <property type="protein sequence ID" value="TMI83786.1"/>
    <property type="molecule type" value="Genomic_DNA"/>
</dbReference>
<feature type="transmembrane region" description="Helical" evidence="1">
    <location>
        <begin position="158"/>
        <end position="178"/>
    </location>
</feature>
<reference evidence="2 3" key="1">
    <citation type="journal article" date="2019" name="Nat. Microbiol.">
        <title>Mediterranean grassland soil C-N compound turnover is dependent on rainfall and depth, and is mediated by genomically divergent microorganisms.</title>
        <authorList>
            <person name="Diamond S."/>
            <person name="Andeer P.F."/>
            <person name="Li Z."/>
            <person name="Crits-Christoph A."/>
            <person name="Burstein D."/>
            <person name="Anantharaman K."/>
            <person name="Lane K.R."/>
            <person name="Thomas B.C."/>
            <person name="Pan C."/>
            <person name="Northen T.R."/>
            <person name="Banfield J.F."/>
        </authorList>
    </citation>
    <scope>NUCLEOTIDE SEQUENCE [LARGE SCALE GENOMIC DNA]</scope>
    <source>
        <strain evidence="2">NP_7</strain>
    </source>
</reference>
<feature type="transmembrane region" description="Helical" evidence="1">
    <location>
        <begin position="336"/>
        <end position="362"/>
    </location>
</feature>
<keyword evidence="1" id="KW-1133">Transmembrane helix</keyword>
<feature type="transmembrane region" description="Helical" evidence="1">
    <location>
        <begin position="303"/>
        <end position="324"/>
    </location>
</feature>
<feature type="transmembrane region" description="Helical" evidence="1">
    <location>
        <begin position="43"/>
        <end position="61"/>
    </location>
</feature>
<gene>
    <name evidence="2" type="ORF">E6H04_02300</name>
</gene>
<dbReference type="PANTHER" id="PTHR31970">
    <property type="match status" value="1"/>
</dbReference>
<evidence type="ECO:0000313" key="3">
    <source>
        <dbReference type="Proteomes" id="UP000320048"/>
    </source>
</evidence>
<dbReference type="GO" id="GO:0015098">
    <property type="term" value="F:molybdate ion transmembrane transporter activity"/>
    <property type="evidence" value="ECO:0007669"/>
    <property type="project" value="InterPro"/>
</dbReference>
<dbReference type="PANTHER" id="PTHR31970:SF9">
    <property type="entry name" value="MOLYBDATE TRANSPORTER 2"/>
    <property type="match status" value="1"/>
</dbReference>
<organism evidence="2 3">
    <name type="scientific">Candidatus Segetimicrobium genomatis</name>
    <dbReference type="NCBI Taxonomy" id="2569760"/>
    <lineage>
        <taxon>Bacteria</taxon>
        <taxon>Bacillati</taxon>
        <taxon>Candidatus Sysuimicrobiota</taxon>
        <taxon>Candidatus Sysuimicrobiia</taxon>
        <taxon>Candidatus Sysuimicrobiales</taxon>
        <taxon>Candidatus Segetimicrobiaceae</taxon>
        <taxon>Candidatus Segetimicrobium</taxon>
    </lineage>
</organism>
<sequence length="390" mass="41112">MPVAARAPRIRFDRNELSGAFGDIGTDFPLLVGMSLAAKLDPAGVFTMFGMMQILTGLVYGIPMPAQPLKAVAVLVIAQRIPGHILYGALAATGLLDVLTRVVPKVVVRGIQFGLGIQLSILALRDYVPAEGVPGYVLGGISFVIILLLLGNRRFPPAPLVILLGIGYALLFRVSGNVLIHSAGLHLPELTRPTTQDILTGFLLLALPQIPLSLGNSILATKQIAADLFPERRITTRKIGLTYSVMNLVNPFLGGVPTCHGSGGMAGHYAFGARTGGSVLLYGALYLALGLFVSAGFRDIIPVFPRPVLGVILLFEAVALLRLARDTASSSADFSLVLLIGAMAASLPYGYLVALVLGTIVARTTRRWAVGLIAEAPGAGGDREPQIRRA</sequence>
<dbReference type="AlphaFoldDB" id="A0A537JKW9"/>
<dbReference type="Pfam" id="PF16983">
    <property type="entry name" value="MFS_MOT1"/>
    <property type="match status" value="2"/>
</dbReference>
<evidence type="ECO:0000313" key="2">
    <source>
        <dbReference type="EMBL" id="TMI83786.1"/>
    </source>
</evidence>
<protein>
    <submittedName>
        <fullName evidence="2">Transporter</fullName>
    </submittedName>
</protein>
<dbReference type="Proteomes" id="UP000320048">
    <property type="component" value="Unassembled WGS sequence"/>
</dbReference>
<keyword evidence="1" id="KW-0812">Transmembrane</keyword>
<feature type="transmembrane region" description="Helical" evidence="1">
    <location>
        <begin position="279"/>
        <end position="297"/>
    </location>
</feature>
<accession>A0A537JKW9</accession>
<keyword evidence="1" id="KW-0472">Membrane</keyword>
<feature type="transmembrane region" description="Helical" evidence="1">
    <location>
        <begin position="133"/>
        <end position="151"/>
    </location>
</feature>
<proteinExistence type="predicted"/>
<feature type="transmembrane region" description="Helical" evidence="1">
    <location>
        <begin position="198"/>
        <end position="219"/>
    </location>
</feature>
<feature type="transmembrane region" description="Helical" evidence="1">
    <location>
        <begin position="81"/>
        <end position="99"/>
    </location>
</feature>
<comment type="caution">
    <text evidence="2">The sequence shown here is derived from an EMBL/GenBank/DDBJ whole genome shotgun (WGS) entry which is preliminary data.</text>
</comment>